<accession>A0A7X0ZKD1</accession>
<dbReference type="AlphaFoldDB" id="A0A7X0ZKD1"/>
<protein>
    <submittedName>
        <fullName evidence="1">Uncharacterized protein</fullName>
    </submittedName>
</protein>
<gene>
    <name evidence="1" type="ORF">HCB47_14490</name>
</gene>
<reference evidence="1 2" key="1">
    <citation type="submission" date="2020-03" db="EMBL/GenBank/DDBJ databases">
        <title>Soil Listeria distribution.</title>
        <authorList>
            <person name="Liao J."/>
            <person name="Wiedmann M."/>
        </authorList>
    </citation>
    <scope>NUCLEOTIDE SEQUENCE [LARGE SCALE GENOMIC DNA]</scope>
    <source>
        <strain evidence="1 2">FSL L7-0072</strain>
    </source>
</reference>
<sequence length="90" mass="10318">MANLKINNISGDVLSNLDLIWKKNGYKSRDAFLRDALEKIVRDYWKPDTDLEQILVTKTLKVIELNTAVLQKVLDNNIAMDPFGIQKNSK</sequence>
<proteinExistence type="predicted"/>
<dbReference type="EMBL" id="JAARZO010000007">
    <property type="protein sequence ID" value="MBC2288823.1"/>
    <property type="molecule type" value="Genomic_DNA"/>
</dbReference>
<organism evidence="1 2">
    <name type="scientific">Listeria farberi</name>
    <dbReference type="NCBI Taxonomy" id="2713500"/>
    <lineage>
        <taxon>Bacteria</taxon>
        <taxon>Bacillati</taxon>
        <taxon>Bacillota</taxon>
        <taxon>Bacilli</taxon>
        <taxon>Bacillales</taxon>
        <taxon>Listeriaceae</taxon>
        <taxon>Listeria</taxon>
    </lineage>
</organism>
<evidence type="ECO:0000313" key="1">
    <source>
        <dbReference type="EMBL" id="MBC2288823.1"/>
    </source>
</evidence>
<comment type="caution">
    <text evidence="1">The sequence shown here is derived from an EMBL/GenBank/DDBJ whole genome shotgun (WGS) entry which is preliminary data.</text>
</comment>
<name>A0A7X0ZKD1_9LIST</name>
<dbReference type="CDD" id="cd22231">
    <property type="entry name" value="RHH_NikR_HicB-like"/>
    <property type="match status" value="1"/>
</dbReference>
<dbReference type="Proteomes" id="UP000558070">
    <property type="component" value="Unassembled WGS sequence"/>
</dbReference>
<dbReference type="RefSeq" id="WP_185608230.1">
    <property type="nucleotide sequence ID" value="NZ_JAARZO010000007.1"/>
</dbReference>
<evidence type="ECO:0000313" key="2">
    <source>
        <dbReference type="Proteomes" id="UP000558070"/>
    </source>
</evidence>